<keyword evidence="2" id="KW-1133">Transmembrane helix</keyword>
<sequence length="481" mass="56238">MKSKKNKKIYYLYFLFCTTGVITTLPLISSKCEKPTSQDQPKQPSVPNTPDPQPNPNPTTPTTNHFDISTLKVGDRLANGDLVVNLLSHDPDYFGRYFQHNPEELIIKDNNGVFKIAILNLQSGEVIKTYQVGDIIKNIGTKDYTLLDVDENTGKFYDKVVGKEIIFKDNALGGLKWIGHFNIEYAIESAIKNNKKYAYQEGDVELQRDVFIKEINEHGYELENHYTEADWIVKGKKEYKSVVLEKIKDSKNNQSNINYYKNYYNNNSIINYLKRSYKINSLFINLSNSADLLTSPDQIDAFVKDVYNNNKSNETLINFVKQELITEYSKYNVKFKTTLSKDWVNDNLIKEQDFKTILITLIEKDLIMYSFAFNETDTFKEALVASLYLFKYISENPSFFIDGLESYLETLPYSEFPYKYDRYPYYKASPTLEDDIKKFNVKVYNHLINNEWKPYVDLIKSLNSQYDVDLSKYIEREMYEF</sequence>
<name>A0A2Z4NCE8_9BACT</name>
<dbReference type="Proteomes" id="UP000250218">
    <property type="component" value="Chromosome"/>
</dbReference>
<gene>
    <name evidence="3" type="ORF">DP065_00460</name>
</gene>
<keyword evidence="4" id="KW-1185">Reference proteome</keyword>
<dbReference type="AlphaFoldDB" id="A0A2Z4NCE8"/>
<evidence type="ECO:0000256" key="1">
    <source>
        <dbReference type="SAM" id="MobiDB-lite"/>
    </source>
</evidence>
<evidence type="ECO:0000313" key="3">
    <source>
        <dbReference type="EMBL" id="AWX69233.1"/>
    </source>
</evidence>
<proteinExistence type="predicted"/>
<feature type="transmembrane region" description="Helical" evidence="2">
    <location>
        <begin position="9"/>
        <end position="28"/>
    </location>
</feature>
<evidence type="ECO:0000256" key="2">
    <source>
        <dbReference type="SAM" id="Phobius"/>
    </source>
</evidence>
<accession>A0A2Z4NCE8</accession>
<organism evidence="3 4">
    <name type="scientific">[Mycoplasma] anseris</name>
    <dbReference type="NCBI Taxonomy" id="92400"/>
    <lineage>
        <taxon>Bacteria</taxon>
        <taxon>Bacillati</taxon>
        <taxon>Mycoplasmatota</taxon>
        <taxon>Mycoplasmoidales</taxon>
        <taxon>Metamycoplasmataceae</taxon>
        <taxon>Metamycoplasma</taxon>
    </lineage>
</organism>
<feature type="compositionally biased region" description="Pro residues" evidence="1">
    <location>
        <begin position="47"/>
        <end position="59"/>
    </location>
</feature>
<dbReference type="RefSeq" id="WP_033178763.1">
    <property type="nucleotide sequence ID" value="NZ_CP030140.1"/>
</dbReference>
<feature type="compositionally biased region" description="Polar residues" evidence="1">
    <location>
        <begin position="37"/>
        <end position="46"/>
    </location>
</feature>
<protein>
    <submittedName>
        <fullName evidence="3">Uncharacterized protein</fullName>
    </submittedName>
</protein>
<keyword evidence="2" id="KW-0472">Membrane</keyword>
<keyword evidence="2" id="KW-0812">Transmembrane</keyword>
<reference evidence="4" key="1">
    <citation type="submission" date="2018-06" db="EMBL/GenBank/DDBJ databases">
        <title>Complete genome sequences of Mycoplasma anatis, M. anseris and M. cloacale type strains.</title>
        <authorList>
            <person name="Grozner D."/>
            <person name="Forro B."/>
            <person name="Sulyok K.M."/>
            <person name="Marton S."/>
            <person name="Kreizinger Z."/>
            <person name="Banyai K."/>
            <person name="Gyuranecz M."/>
        </authorList>
    </citation>
    <scope>NUCLEOTIDE SEQUENCE [LARGE SCALE GENOMIC DNA]</scope>
    <source>
        <strain evidence="4">ATCC 49234</strain>
    </source>
</reference>
<evidence type="ECO:0000313" key="4">
    <source>
        <dbReference type="Proteomes" id="UP000250218"/>
    </source>
</evidence>
<dbReference type="KEGG" id="mane:DP065_00460"/>
<feature type="region of interest" description="Disordered" evidence="1">
    <location>
        <begin position="32"/>
        <end position="65"/>
    </location>
</feature>
<dbReference type="EMBL" id="CP030140">
    <property type="protein sequence ID" value="AWX69233.1"/>
    <property type="molecule type" value="Genomic_DNA"/>
</dbReference>